<keyword evidence="1" id="KW-0597">Phosphoprotein</keyword>
<sequence length="1250" mass="141182">MKVLKKLLIILMLAMPIAAAGIYLFKTLDVRNGLTSSQINCILKDSRGYVWMGTPAGLYRYDGYTFKSFQSNSQDGSSLPDSYIISLQEALDGNIWVQTLTGFCVYHPQTETFERDMKQVYTAMGIEGQPTVVYFDRHKNLWAAIPNKGVVAYNMQQQLLYEFGYTNDAHGVPQGTICSIGECRDGAVIVYNDGRLVCCDVMHQQHTVWQTDFIAQQHLRHTSSLKVFADKNDVIWLYGQGTLMRYNKTSNTWDTTIGNQLGLTGVSVDHSVNGIVGDKAGNIWIGTDRMGLIRTNTEAQIMEPVRPTNGIDARTQQETIGIQSLYVDDTDLLWVGTEKSGVAFYGDNIYKFQSNFNGDITAIAQDNSGRIWFGTSDHGVIGYEGTLASQKVSCMTTTSDGSLWVGSRQNGLTRIKDGYAKIFSVARDSAKTLIDDHVNALTSDKFGNVWIATNGGLQVFNPQMNTFSSYTRENGMLNTNNVTCLFYGKNNTMLAGTAEGLIVLNLSTRDKTVLTGNKSNLKTFTNNYITQVYEDSRGLIWVGTREGLNILNLENDTLNYLTEKNGLCNNSICGITEDKNHNLWVTTSNGISRIVVQRNHENGTFNYGLYNYNTSDGLQSNEFNMGAILTKADGNVLFGGLYGVNWARQSGKNDQERLPKVMLTQLFVGEEEIQIGHEYDGHVILVQALNESGRIELKNGQNNFTIKFAAGNYNQGERLQFMYWMEGRDNYWRNGDALLHGVKFRNLSSGTYTLHVKAVSANGAVSNKERTLEIVIDRPWWLSWWMLTIYVVIAIIILCSWRYGFKKMRTLMLHKRTVIDELKRQREEIKLASDDLRQPMARMTTIIGNLSEQEHSLEGKEQLNSLHFQMLQVITRISEMQSTLEHPEEKAENKTHDRLELGARGSLDLSQVEAPALTADIKPIRIETTTQQDIHVMIIDDNHEFLLFLKAHLREIYHLHLYDDIKKARAEVEALHPDLIVCKDDMNYMTGSMLCNQLKSNPRTERIKFVLLTDQVMSQEDMNNNNITLSADDYIAKPFNVQEAVSRFNVLLGLGAALVDHDTIEGYETRRLESQNSSMTTATLTSKPSRKPIDEEAITPEPSTTDEQEQKQEDKPVQSGKEIARQYYGDGTIGDYSMSSIMDQQLMRNVEQYVLQNMSRGQISVEEMASAMGMGRVPFFHKIRNITTKTPAELVREIRLKHACTLLVNTNLNLNELAINIGFMTAENFINIFQSKYGMTPLEYRMKHSK</sequence>
<keyword evidence="4" id="KW-0804">Transcription</keyword>
<dbReference type="Pfam" id="PF12833">
    <property type="entry name" value="HTH_18"/>
    <property type="match status" value="1"/>
</dbReference>
<dbReference type="SMART" id="SM00342">
    <property type="entry name" value="HTH_ARAC"/>
    <property type="match status" value="1"/>
</dbReference>
<dbReference type="InterPro" id="IPR011110">
    <property type="entry name" value="Reg_prop"/>
</dbReference>
<feature type="domain" description="HTH araC/xylS-type" evidence="8">
    <location>
        <begin position="1148"/>
        <end position="1247"/>
    </location>
</feature>
<evidence type="ECO:0000313" key="11">
    <source>
        <dbReference type="Proteomes" id="UP001200470"/>
    </source>
</evidence>
<feature type="domain" description="Response regulatory" evidence="9">
    <location>
        <begin position="935"/>
        <end position="1052"/>
    </location>
</feature>
<feature type="region of interest" description="Disordered" evidence="6">
    <location>
        <begin position="1069"/>
        <end position="1121"/>
    </location>
</feature>
<dbReference type="SMART" id="SM00448">
    <property type="entry name" value="REC"/>
    <property type="match status" value="1"/>
</dbReference>
<dbReference type="InterPro" id="IPR001789">
    <property type="entry name" value="Sig_transdc_resp-reg_receiver"/>
</dbReference>
<evidence type="ECO:0000256" key="2">
    <source>
        <dbReference type="ARBA" id="ARBA00023015"/>
    </source>
</evidence>
<dbReference type="CDD" id="cd00156">
    <property type="entry name" value="REC"/>
    <property type="match status" value="1"/>
</dbReference>
<dbReference type="Proteomes" id="UP001200470">
    <property type="component" value="Unassembled WGS sequence"/>
</dbReference>
<evidence type="ECO:0000256" key="3">
    <source>
        <dbReference type="ARBA" id="ARBA00023125"/>
    </source>
</evidence>
<comment type="caution">
    <text evidence="5">Lacks conserved residue(s) required for the propagation of feature annotation.</text>
</comment>
<dbReference type="InterPro" id="IPR018060">
    <property type="entry name" value="HTH_AraC"/>
</dbReference>
<keyword evidence="3" id="KW-0238">DNA-binding</keyword>
<organism evidence="10 11">
    <name type="scientific">Xylanibacter brevis</name>
    <dbReference type="NCBI Taxonomy" id="83231"/>
    <lineage>
        <taxon>Bacteria</taxon>
        <taxon>Pseudomonadati</taxon>
        <taxon>Bacteroidota</taxon>
        <taxon>Bacteroidia</taxon>
        <taxon>Bacteroidales</taxon>
        <taxon>Prevotellaceae</taxon>
        <taxon>Xylanibacter</taxon>
    </lineage>
</organism>
<dbReference type="Gene3D" id="3.40.50.2300">
    <property type="match status" value="1"/>
</dbReference>
<dbReference type="InterPro" id="IPR013783">
    <property type="entry name" value="Ig-like_fold"/>
</dbReference>
<dbReference type="Pfam" id="PF07495">
    <property type="entry name" value="Y_Y_Y"/>
    <property type="match status" value="1"/>
</dbReference>
<dbReference type="InterPro" id="IPR011123">
    <property type="entry name" value="Y_Y_Y"/>
</dbReference>
<dbReference type="Gene3D" id="2.130.10.10">
    <property type="entry name" value="YVTN repeat-like/Quinoprotein amine dehydrogenase"/>
    <property type="match status" value="2"/>
</dbReference>
<evidence type="ECO:0000256" key="1">
    <source>
        <dbReference type="ARBA" id="ARBA00022553"/>
    </source>
</evidence>
<evidence type="ECO:0000259" key="9">
    <source>
        <dbReference type="PROSITE" id="PS50110"/>
    </source>
</evidence>
<dbReference type="InterPro" id="IPR009057">
    <property type="entry name" value="Homeodomain-like_sf"/>
</dbReference>
<keyword evidence="7" id="KW-1133">Transmembrane helix</keyword>
<comment type="caution">
    <text evidence="10">The sequence shown here is derived from an EMBL/GenBank/DDBJ whole genome shotgun (WGS) entry which is preliminary data.</text>
</comment>
<keyword evidence="7" id="KW-0812">Transmembrane</keyword>
<evidence type="ECO:0000256" key="6">
    <source>
        <dbReference type="SAM" id="MobiDB-lite"/>
    </source>
</evidence>
<feature type="transmembrane region" description="Helical" evidence="7">
    <location>
        <begin position="780"/>
        <end position="805"/>
    </location>
</feature>
<dbReference type="Gene3D" id="1.10.10.60">
    <property type="entry name" value="Homeodomain-like"/>
    <property type="match status" value="1"/>
</dbReference>
<dbReference type="EMBL" id="JADYTN010000003">
    <property type="protein sequence ID" value="MCF2562844.1"/>
    <property type="molecule type" value="Genomic_DNA"/>
</dbReference>
<dbReference type="InterPro" id="IPR011006">
    <property type="entry name" value="CheY-like_superfamily"/>
</dbReference>
<dbReference type="SUPFAM" id="SSF46689">
    <property type="entry name" value="Homeodomain-like"/>
    <property type="match status" value="1"/>
</dbReference>
<dbReference type="PROSITE" id="PS50110">
    <property type="entry name" value="RESPONSE_REGULATORY"/>
    <property type="match status" value="1"/>
</dbReference>
<dbReference type="Pfam" id="PF07494">
    <property type="entry name" value="Reg_prop"/>
    <property type="match status" value="5"/>
</dbReference>
<protein>
    <submittedName>
        <fullName evidence="10">Helix-turn-helix domain-containing protein</fullName>
    </submittedName>
</protein>
<dbReference type="PANTHER" id="PTHR43547:SF2">
    <property type="entry name" value="HYBRID SIGNAL TRANSDUCTION HISTIDINE KINASE C"/>
    <property type="match status" value="1"/>
</dbReference>
<keyword evidence="7" id="KW-0472">Membrane</keyword>
<dbReference type="PANTHER" id="PTHR43547">
    <property type="entry name" value="TWO-COMPONENT HISTIDINE KINASE"/>
    <property type="match status" value="1"/>
</dbReference>
<evidence type="ECO:0000256" key="7">
    <source>
        <dbReference type="SAM" id="Phobius"/>
    </source>
</evidence>
<dbReference type="PROSITE" id="PS01124">
    <property type="entry name" value="HTH_ARAC_FAMILY_2"/>
    <property type="match status" value="1"/>
</dbReference>
<dbReference type="InterPro" id="IPR015943">
    <property type="entry name" value="WD40/YVTN_repeat-like_dom_sf"/>
</dbReference>
<dbReference type="PROSITE" id="PS00041">
    <property type="entry name" value="HTH_ARAC_FAMILY_1"/>
    <property type="match status" value="1"/>
</dbReference>
<feature type="compositionally biased region" description="Polar residues" evidence="6">
    <location>
        <begin position="1074"/>
        <end position="1087"/>
    </location>
</feature>
<dbReference type="SUPFAM" id="SSF63829">
    <property type="entry name" value="Calcium-dependent phosphotriesterase"/>
    <property type="match status" value="3"/>
</dbReference>
<keyword evidence="11" id="KW-1185">Reference proteome</keyword>
<dbReference type="Gene3D" id="2.60.40.10">
    <property type="entry name" value="Immunoglobulins"/>
    <property type="match status" value="1"/>
</dbReference>
<accession>A0ABS9CDQ1</accession>
<dbReference type="InterPro" id="IPR018062">
    <property type="entry name" value="HTH_AraC-typ_CS"/>
</dbReference>
<evidence type="ECO:0000256" key="5">
    <source>
        <dbReference type="PROSITE-ProRule" id="PRU00169"/>
    </source>
</evidence>
<keyword evidence="2" id="KW-0805">Transcription regulation</keyword>
<name>A0ABS9CDQ1_9BACT</name>
<proteinExistence type="predicted"/>
<evidence type="ECO:0000259" key="8">
    <source>
        <dbReference type="PROSITE" id="PS01124"/>
    </source>
</evidence>
<evidence type="ECO:0000256" key="4">
    <source>
        <dbReference type="ARBA" id="ARBA00023163"/>
    </source>
</evidence>
<dbReference type="RefSeq" id="WP_301637384.1">
    <property type="nucleotide sequence ID" value="NZ_JADYTN010000003.1"/>
</dbReference>
<dbReference type="Pfam" id="PF00072">
    <property type="entry name" value="Response_reg"/>
    <property type="match status" value="1"/>
</dbReference>
<dbReference type="SUPFAM" id="SSF52172">
    <property type="entry name" value="CheY-like"/>
    <property type="match status" value="1"/>
</dbReference>
<reference evidence="10 11" key="1">
    <citation type="submission" date="2020-12" db="EMBL/GenBank/DDBJ databases">
        <title>Whole genome sequences of gut porcine anaerobes.</title>
        <authorList>
            <person name="Kubasova T."/>
            <person name="Jahodarova E."/>
            <person name="Rychlik I."/>
        </authorList>
    </citation>
    <scope>NUCLEOTIDE SEQUENCE [LARGE SCALE GENOMIC DNA]</scope>
    <source>
        <strain evidence="10 11">An925</strain>
    </source>
</reference>
<gene>
    <name evidence="10" type="ORF">I6E12_01760</name>
</gene>
<evidence type="ECO:0000313" key="10">
    <source>
        <dbReference type="EMBL" id="MCF2562844.1"/>
    </source>
</evidence>